<dbReference type="Gene3D" id="3.30.420.270">
    <property type="match status" value="1"/>
</dbReference>
<protein>
    <submittedName>
        <fullName evidence="8">Biopolymer transporter ExbD</fullName>
    </submittedName>
</protein>
<evidence type="ECO:0000313" key="9">
    <source>
        <dbReference type="Proteomes" id="UP000475117"/>
    </source>
</evidence>
<evidence type="ECO:0000313" key="8">
    <source>
        <dbReference type="EMBL" id="QQL46324.1"/>
    </source>
</evidence>
<dbReference type="PANTHER" id="PTHR30558">
    <property type="entry name" value="EXBD MEMBRANE COMPONENT OF PMF-DRIVEN MACROMOLECULE IMPORT SYSTEM"/>
    <property type="match status" value="1"/>
</dbReference>
<keyword evidence="9" id="KW-1185">Reference proteome</keyword>
<name>A0A6B3L109_9BACT</name>
<evidence type="ECO:0000256" key="6">
    <source>
        <dbReference type="ARBA" id="ARBA00023136"/>
    </source>
</evidence>
<evidence type="ECO:0000256" key="7">
    <source>
        <dbReference type="RuleBase" id="RU003879"/>
    </source>
</evidence>
<keyword evidence="3" id="KW-1003">Cell membrane</keyword>
<evidence type="ECO:0000256" key="3">
    <source>
        <dbReference type="ARBA" id="ARBA00022475"/>
    </source>
</evidence>
<keyword evidence="7" id="KW-0653">Protein transport</keyword>
<reference evidence="8 9" key="1">
    <citation type="submission" date="2020-12" db="EMBL/GenBank/DDBJ databases">
        <title>Sulforoseuscoccus oceanibium gen. nov., sp. nov., a representative of the phylum Verrucomicrobia with special cytoplasmic membrane, and proposal of Sulforoseuscoccusaceae fam. nov.</title>
        <authorList>
            <person name="Xi F."/>
        </authorList>
    </citation>
    <scope>NUCLEOTIDE SEQUENCE [LARGE SCALE GENOMIC DNA]</scope>
    <source>
        <strain evidence="8 9">T37</strain>
    </source>
</reference>
<dbReference type="AlphaFoldDB" id="A0A6B3L109"/>
<dbReference type="EMBL" id="CP066776">
    <property type="protein sequence ID" value="QQL46324.1"/>
    <property type="molecule type" value="Genomic_DNA"/>
</dbReference>
<dbReference type="GO" id="GO:0005886">
    <property type="term" value="C:plasma membrane"/>
    <property type="evidence" value="ECO:0007669"/>
    <property type="project" value="UniProtKB-SubCell"/>
</dbReference>
<dbReference type="GO" id="GO:0015031">
    <property type="term" value="P:protein transport"/>
    <property type="evidence" value="ECO:0007669"/>
    <property type="project" value="UniProtKB-KW"/>
</dbReference>
<keyword evidence="5" id="KW-1133">Transmembrane helix</keyword>
<dbReference type="RefSeq" id="WP_164361514.1">
    <property type="nucleotide sequence ID" value="NZ_CP066776.1"/>
</dbReference>
<keyword evidence="4 7" id="KW-0812">Transmembrane</keyword>
<evidence type="ECO:0000256" key="1">
    <source>
        <dbReference type="ARBA" id="ARBA00004162"/>
    </source>
</evidence>
<dbReference type="PANTHER" id="PTHR30558:SF13">
    <property type="entry name" value="BIOPOLYMER TRANSPORT PROTEIN EXBD2"/>
    <property type="match status" value="1"/>
</dbReference>
<accession>A0A6B3L109</accession>
<gene>
    <name evidence="8" type="ORF">G3M56_007055</name>
</gene>
<proteinExistence type="inferred from homology"/>
<comment type="subcellular location">
    <subcellularLocation>
        <location evidence="1">Cell membrane</location>
        <topology evidence="1">Single-pass membrane protein</topology>
    </subcellularLocation>
    <subcellularLocation>
        <location evidence="7">Cell membrane</location>
        <topology evidence="7">Single-pass type II membrane protein</topology>
    </subcellularLocation>
</comment>
<dbReference type="Proteomes" id="UP000475117">
    <property type="component" value="Chromosome"/>
</dbReference>
<sequence>MRRFRDFQGSGGNSASIDISPLIDVVFILLIFFIVTTVFIDEPGVEVNKPRAASAETLETEAIYVAVTQNGEIWYANRVMSVEGIRAIISRKLQQDENTPVIIQGDTASNYGAVMQVVDAAKLAGAKVSLATAD</sequence>
<comment type="similarity">
    <text evidence="2 7">Belongs to the ExbD/TolR family.</text>
</comment>
<evidence type="ECO:0000256" key="2">
    <source>
        <dbReference type="ARBA" id="ARBA00005811"/>
    </source>
</evidence>
<dbReference type="InterPro" id="IPR003400">
    <property type="entry name" value="ExbD"/>
</dbReference>
<dbReference type="Pfam" id="PF02472">
    <property type="entry name" value="ExbD"/>
    <property type="match status" value="1"/>
</dbReference>
<evidence type="ECO:0000256" key="4">
    <source>
        <dbReference type="ARBA" id="ARBA00022692"/>
    </source>
</evidence>
<evidence type="ECO:0000256" key="5">
    <source>
        <dbReference type="ARBA" id="ARBA00022989"/>
    </source>
</evidence>
<keyword evidence="7" id="KW-0813">Transport</keyword>
<keyword evidence="6" id="KW-0472">Membrane</keyword>
<organism evidence="8 9">
    <name type="scientific">Sulfuriroseicoccus oceanibius</name>
    <dbReference type="NCBI Taxonomy" id="2707525"/>
    <lineage>
        <taxon>Bacteria</taxon>
        <taxon>Pseudomonadati</taxon>
        <taxon>Verrucomicrobiota</taxon>
        <taxon>Verrucomicrobiia</taxon>
        <taxon>Verrucomicrobiales</taxon>
        <taxon>Verrucomicrobiaceae</taxon>
        <taxon>Sulfuriroseicoccus</taxon>
    </lineage>
</organism>
<dbReference type="KEGG" id="soa:G3M56_007055"/>
<dbReference type="GO" id="GO:0022857">
    <property type="term" value="F:transmembrane transporter activity"/>
    <property type="evidence" value="ECO:0007669"/>
    <property type="project" value="InterPro"/>
</dbReference>